<dbReference type="Proteomes" id="UP000494165">
    <property type="component" value="Unassembled WGS sequence"/>
</dbReference>
<proteinExistence type="predicted"/>
<comment type="caution">
    <text evidence="1">The sequence shown here is derived from an EMBL/GenBank/DDBJ whole genome shotgun (WGS) entry which is preliminary data.</text>
</comment>
<evidence type="ECO:0000313" key="1">
    <source>
        <dbReference type="EMBL" id="CAB3388495.1"/>
    </source>
</evidence>
<organism evidence="1 2">
    <name type="scientific">Cloeon dipterum</name>
    <dbReference type="NCBI Taxonomy" id="197152"/>
    <lineage>
        <taxon>Eukaryota</taxon>
        <taxon>Metazoa</taxon>
        <taxon>Ecdysozoa</taxon>
        <taxon>Arthropoda</taxon>
        <taxon>Hexapoda</taxon>
        <taxon>Insecta</taxon>
        <taxon>Pterygota</taxon>
        <taxon>Palaeoptera</taxon>
        <taxon>Ephemeroptera</taxon>
        <taxon>Pisciforma</taxon>
        <taxon>Baetidae</taxon>
        <taxon>Cloeon</taxon>
    </lineage>
</organism>
<name>A0A8S1E1W6_9INSE</name>
<feature type="non-terminal residue" evidence="1">
    <location>
        <position position="57"/>
    </location>
</feature>
<gene>
    <name evidence="1" type="ORF">CLODIP_2_CD15137</name>
</gene>
<evidence type="ECO:0000313" key="2">
    <source>
        <dbReference type="Proteomes" id="UP000494165"/>
    </source>
</evidence>
<accession>A0A8S1E1W6</accession>
<reference evidence="1 2" key="1">
    <citation type="submission" date="2020-04" db="EMBL/GenBank/DDBJ databases">
        <authorList>
            <person name="Alioto T."/>
            <person name="Alioto T."/>
            <person name="Gomez Garrido J."/>
        </authorList>
    </citation>
    <scope>NUCLEOTIDE SEQUENCE [LARGE SCALE GENOMIC DNA]</scope>
</reference>
<protein>
    <submittedName>
        <fullName evidence="1">Uncharacterized protein</fullName>
    </submittedName>
</protein>
<sequence length="57" mass="6157">MDAGSCCVLVRPKPPPSTPSCVLGDQIVPNHSNPFWYQNHGSPPNAVANLDSYVHLQ</sequence>
<dbReference type="AlphaFoldDB" id="A0A8S1E1W6"/>
<keyword evidence="2" id="KW-1185">Reference proteome</keyword>
<dbReference type="EMBL" id="CADEPI010000796">
    <property type="protein sequence ID" value="CAB3388495.1"/>
    <property type="molecule type" value="Genomic_DNA"/>
</dbReference>